<sequence length="153" mass="17488">MMNDEGPGRIGGLKEENNILQRETEHRSEKNRTRMEWSHRRKIYLQTLKEIESEDDLFSTYIHVEKLDDGANDAGHGGNGSDQSVYGNGVGTSRHNDNEKCWRAIEVRLRHQHSTSVDGSSSTSMFGEIMEANVGGLASLGFRWRRLRWRPES</sequence>
<dbReference type="Proteomes" id="UP000743370">
    <property type="component" value="Unassembled WGS sequence"/>
</dbReference>
<name>A0A8T0LG30_PHAAN</name>
<dbReference type="EMBL" id="JABFOF010000001">
    <property type="protein sequence ID" value="KAG2411196.1"/>
    <property type="molecule type" value="Genomic_DNA"/>
</dbReference>
<gene>
    <name evidence="2" type="ORF">HKW66_Vig0257690</name>
</gene>
<protein>
    <submittedName>
        <fullName evidence="2">Uncharacterized protein</fullName>
    </submittedName>
</protein>
<evidence type="ECO:0000313" key="3">
    <source>
        <dbReference type="Proteomes" id="UP000743370"/>
    </source>
</evidence>
<accession>A0A8T0LG30</accession>
<comment type="caution">
    <text evidence="2">The sequence shown here is derived from an EMBL/GenBank/DDBJ whole genome shotgun (WGS) entry which is preliminary data.</text>
</comment>
<evidence type="ECO:0000313" key="2">
    <source>
        <dbReference type="EMBL" id="KAG2411196.1"/>
    </source>
</evidence>
<reference evidence="2 3" key="1">
    <citation type="submission" date="2020-05" db="EMBL/GenBank/DDBJ databases">
        <title>Vigna angularis (adzuki bean) Var. LongXiaoDou No. 4 denovo assembly.</title>
        <authorList>
            <person name="Xiang H."/>
        </authorList>
    </citation>
    <scope>NUCLEOTIDE SEQUENCE [LARGE SCALE GENOMIC DNA]</scope>
    <source>
        <tissue evidence="2">Leaf</tissue>
    </source>
</reference>
<organism evidence="2 3">
    <name type="scientific">Phaseolus angularis</name>
    <name type="common">Azuki bean</name>
    <name type="synonym">Vigna angularis</name>
    <dbReference type="NCBI Taxonomy" id="3914"/>
    <lineage>
        <taxon>Eukaryota</taxon>
        <taxon>Viridiplantae</taxon>
        <taxon>Streptophyta</taxon>
        <taxon>Embryophyta</taxon>
        <taxon>Tracheophyta</taxon>
        <taxon>Spermatophyta</taxon>
        <taxon>Magnoliopsida</taxon>
        <taxon>eudicotyledons</taxon>
        <taxon>Gunneridae</taxon>
        <taxon>Pentapetalae</taxon>
        <taxon>rosids</taxon>
        <taxon>fabids</taxon>
        <taxon>Fabales</taxon>
        <taxon>Fabaceae</taxon>
        <taxon>Papilionoideae</taxon>
        <taxon>50 kb inversion clade</taxon>
        <taxon>NPAAA clade</taxon>
        <taxon>indigoferoid/millettioid clade</taxon>
        <taxon>Phaseoleae</taxon>
        <taxon>Vigna</taxon>
    </lineage>
</organism>
<dbReference type="AlphaFoldDB" id="A0A8T0LG30"/>
<feature type="region of interest" description="Disordered" evidence="1">
    <location>
        <begin position="1"/>
        <end position="33"/>
    </location>
</feature>
<evidence type="ECO:0000256" key="1">
    <source>
        <dbReference type="SAM" id="MobiDB-lite"/>
    </source>
</evidence>
<proteinExistence type="predicted"/>
<feature type="compositionally biased region" description="Basic and acidic residues" evidence="1">
    <location>
        <begin position="12"/>
        <end position="33"/>
    </location>
</feature>